<protein>
    <submittedName>
        <fullName evidence="1">Uncharacterized protein</fullName>
    </submittedName>
</protein>
<reference evidence="1 2" key="1">
    <citation type="submission" date="2023-06" db="EMBL/GenBank/DDBJ databases">
        <title>Five Gram-positive bacteria isolated from mangrove sediments in Shenzhen, Guangdong, China.</title>
        <authorList>
            <person name="Yu S."/>
            <person name="Zheng W."/>
            <person name="Huang Y."/>
        </authorList>
    </citation>
    <scope>NUCLEOTIDE SEQUENCE [LARGE SCALE GENOMIC DNA]</scope>
    <source>
        <strain evidence="1 2">SaN35-3</strain>
    </source>
</reference>
<dbReference type="RefSeq" id="WP_226541829.1">
    <property type="nucleotide sequence ID" value="NZ_CP129013.1"/>
</dbReference>
<evidence type="ECO:0000313" key="2">
    <source>
        <dbReference type="Proteomes" id="UP001197974"/>
    </source>
</evidence>
<keyword evidence="2" id="KW-1185">Reference proteome</keyword>
<name>A0ABY9JQ73_9BACI</name>
<proteinExistence type="predicted"/>
<dbReference type="Proteomes" id="UP001197974">
    <property type="component" value="Chromosome"/>
</dbReference>
<dbReference type="InterPro" id="IPR038765">
    <property type="entry name" value="Papain-like_cys_pep_sf"/>
</dbReference>
<sequence length="254" mass="29380">MFASKSILTTWRKFDNFSMDTLTKAWYYQRIGQAFQRNVSLMKEHREQFGVAGNCFDLAIWLLEEFKSDGMKAYPIGHELGTEAAHVAVIAVDEEGHRFLCDLGDQWLEPILIDKSAPDYSNEKLAGFFPAAHVQVIPKPEHVEILYFRPNGKVSNQRYITNPVPLSDFIIAANSSQKTFKQEPLVEIRTPHQDDMAHWEFGHWRSFLSTNQGVIEDHPLSTIEEWTERIHAKTGYNGQVIREALMFYRQMQKS</sequence>
<accession>A0ABY9JQ73</accession>
<organism evidence="1 2">
    <name type="scientific">Bacillus carboniphilus</name>
    <dbReference type="NCBI Taxonomy" id="86663"/>
    <lineage>
        <taxon>Bacteria</taxon>
        <taxon>Bacillati</taxon>
        <taxon>Bacillota</taxon>
        <taxon>Bacilli</taxon>
        <taxon>Bacillales</taxon>
        <taxon>Bacillaceae</taxon>
        <taxon>Bacillus</taxon>
    </lineage>
</organism>
<dbReference type="SUPFAM" id="SSF54001">
    <property type="entry name" value="Cysteine proteinases"/>
    <property type="match status" value="1"/>
</dbReference>
<gene>
    <name evidence="1" type="ORF">LC087_11590</name>
</gene>
<dbReference type="EMBL" id="CP129013">
    <property type="protein sequence ID" value="WLR41531.1"/>
    <property type="molecule type" value="Genomic_DNA"/>
</dbReference>
<evidence type="ECO:0000313" key="1">
    <source>
        <dbReference type="EMBL" id="WLR41531.1"/>
    </source>
</evidence>